<dbReference type="RefSeq" id="WP_302714887.1">
    <property type="nucleotide sequence ID" value="NZ_JAULRT010000062.1"/>
</dbReference>
<keyword evidence="5 6" id="KW-0472">Membrane</keyword>
<reference evidence="8" key="1">
    <citation type="submission" date="2023-07" db="EMBL/GenBank/DDBJ databases">
        <title>Gilvimarinus algae sp. nov., isolated from the surface of Kelp.</title>
        <authorList>
            <person name="Sun Y.Y."/>
            <person name="Gong Y."/>
            <person name="Du Z.J."/>
        </authorList>
    </citation>
    <scope>NUCLEOTIDE SEQUENCE</scope>
    <source>
        <strain evidence="8">SDUM040014</strain>
    </source>
</reference>
<dbReference type="Proteomes" id="UP001168380">
    <property type="component" value="Unassembled WGS sequence"/>
</dbReference>
<feature type="transmembrane region" description="Helical" evidence="6">
    <location>
        <begin position="190"/>
        <end position="209"/>
    </location>
</feature>
<sequence length="225" mass="24644">MKPLLKVMMVLALAFASTFLLLTLTGVLTLEKIQGWLEAARSVNPWLLAALVVALLFSDIVIAVPTLSVMMLSGYFLGALTGTLASFTGLLLAGSAGYWASKRYGNILLFRLVQEPQQRSEAINTFQRHGPVVILLSRALPMLPEVSACLAGLTGMKFLRFLGLWIISILPYSALANYSGSVSSLQNPMPAIYTAIGLCGFFWGSWFLFHRAKSRERRLQTQDLG</sequence>
<evidence type="ECO:0000313" key="8">
    <source>
        <dbReference type="EMBL" id="MDO3383830.1"/>
    </source>
</evidence>
<evidence type="ECO:0000256" key="3">
    <source>
        <dbReference type="ARBA" id="ARBA00022692"/>
    </source>
</evidence>
<dbReference type="EMBL" id="JAULRT010000062">
    <property type="protein sequence ID" value="MDO3383830.1"/>
    <property type="molecule type" value="Genomic_DNA"/>
</dbReference>
<organism evidence="8 9">
    <name type="scientific">Gilvimarinus algae</name>
    <dbReference type="NCBI Taxonomy" id="3058037"/>
    <lineage>
        <taxon>Bacteria</taxon>
        <taxon>Pseudomonadati</taxon>
        <taxon>Pseudomonadota</taxon>
        <taxon>Gammaproteobacteria</taxon>
        <taxon>Cellvibrionales</taxon>
        <taxon>Cellvibrionaceae</taxon>
        <taxon>Gilvimarinus</taxon>
    </lineage>
</organism>
<accession>A0ABT8TJS5</accession>
<evidence type="ECO:0000256" key="6">
    <source>
        <dbReference type="SAM" id="Phobius"/>
    </source>
</evidence>
<keyword evidence="3 6" id="KW-0812">Transmembrane</keyword>
<evidence type="ECO:0000313" key="9">
    <source>
        <dbReference type="Proteomes" id="UP001168380"/>
    </source>
</evidence>
<proteinExistence type="predicted"/>
<feature type="transmembrane region" description="Helical" evidence="6">
    <location>
        <begin position="45"/>
        <end position="64"/>
    </location>
</feature>
<feature type="transmembrane region" description="Helical" evidence="6">
    <location>
        <begin position="158"/>
        <end position="178"/>
    </location>
</feature>
<keyword evidence="2" id="KW-1003">Cell membrane</keyword>
<name>A0ABT8TJS5_9GAMM</name>
<feature type="domain" description="VTT" evidence="7">
    <location>
        <begin position="64"/>
        <end position="181"/>
    </location>
</feature>
<feature type="transmembrane region" description="Helical" evidence="6">
    <location>
        <begin position="76"/>
        <end position="100"/>
    </location>
</feature>
<evidence type="ECO:0000259" key="7">
    <source>
        <dbReference type="Pfam" id="PF09335"/>
    </source>
</evidence>
<dbReference type="InterPro" id="IPR051311">
    <property type="entry name" value="DedA_domain"/>
</dbReference>
<comment type="subcellular location">
    <subcellularLocation>
        <location evidence="1">Cell membrane</location>
        <topology evidence="1">Multi-pass membrane protein</topology>
    </subcellularLocation>
</comment>
<evidence type="ECO:0000256" key="5">
    <source>
        <dbReference type="ARBA" id="ARBA00023136"/>
    </source>
</evidence>
<dbReference type="PANTHER" id="PTHR42709">
    <property type="entry name" value="ALKALINE PHOSPHATASE LIKE PROTEIN"/>
    <property type="match status" value="1"/>
</dbReference>
<keyword evidence="4 6" id="KW-1133">Transmembrane helix</keyword>
<evidence type="ECO:0000256" key="4">
    <source>
        <dbReference type="ARBA" id="ARBA00022989"/>
    </source>
</evidence>
<evidence type="ECO:0000256" key="1">
    <source>
        <dbReference type="ARBA" id="ARBA00004651"/>
    </source>
</evidence>
<dbReference type="InterPro" id="IPR032816">
    <property type="entry name" value="VTT_dom"/>
</dbReference>
<protein>
    <submittedName>
        <fullName evidence="8">VTT domain-containing protein</fullName>
    </submittedName>
</protein>
<evidence type="ECO:0000256" key="2">
    <source>
        <dbReference type="ARBA" id="ARBA00022475"/>
    </source>
</evidence>
<comment type="caution">
    <text evidence="8">The sequence shown here is derived from an EMBL/GenBank/DDBJ whole genome shotgun (WGS) entry which is preliminary data.</text>
</comment>
<keyword evidence="9" id="KW-1185">Reference proteome</keyword>
<gene>
    <name evidence="8" type="ORF">QWI16_16725</name>
</gene>
<dbReference type="PANTHER" id="PTHR42709:SF6">
    <property type="entry name" value="UNDECAPRENYL PHOSPHATE TRANSPORTER A"/>
    <property type="match status" value="1"/>
</dbReference>
<dbReference type="Pfam" id="PF09335">
    <property type="entry name" value="VTT_dom"/>
    <property type="match status" value="1"/>
</dbReference>